<dbReference type="Gene3D" id="3.40.50.1820">
    <property type="entry name" value="alpha/beta hydrolase"/>
    <property type="match status" value="1"/>
</dbReference>
<dbReference type="PANTHER" id="PTHR43798">
    <property type="entry name" value="MONOACYLGLYCEROL LIPASE"/>
    <property type="match status" value="1"/>
</dbReference>
<dbReference type="InterPro" id="IPR000639">
    <property type="entry name" value="Epox_hydrolase-like"/>
</dbReference>
<evidence type="ECO:0000313" key="3">
    <source>
        <dbReference type="Proteomes" id="UP000184330"/>
    </source>
</evidence>
<dbReference type="PANTHER" id="PTHR43798:SF33">
    <property type="entry name" value="HYDROLASE, PUTATIVE (AFU_ORTHOLOGUE AFUA_2G14860)-RELATED"/>
    <property type="match status" value="1"/>
</dbReference>
<dbReference type="PRINTS" id="PR00412">
    <property type="entry name" value="EPOXHYDRLASE"/>
</dbReference>
<dbReference type="OrthoDB" id="284184at2759"/>
<feature type="domain" description="AB hydrolase-1" evidence="1">
    <location>
        <begin position="33"/>
        <end position="143"/>
    </location>
</feature>
<dbReference type="InterPro" id="IPR029058">
    <property type="entry name" value="AB_hydrolase_fold"/>
</dbReference>
<evidence type="ECO:0000313" key="2">
    <source>
        <dbReference type="EMBL" id="CZR54795.1"/>
    </source>
</evidence>
<keyword evidence="3" id="KW-1185">Reference proteome</keyword>
<dbReference type="PRINTS" id="PR00111">
    <property type="entry name" value="ABHYDROLASE"/>
</dbReference>
<keyword evidence="2" id="KW-0378">Hydrolase</keyword>
<proteinExistence type="predicted"/>
<gene>
    <name evidence="2" type="ORF">PAC_04679</name>
</gene>
<sequence length="349" mass="38497">MSSLITTNKSFTVTKTGNKYAYIHHPPSNPSKPTLLLLHGFPSTSHDWRYQIPHLTSLGYGILAPDLLGYGSSSKPLAVEPYIGSSMAADMIAILDHEGLKTVVGVGHDWGTYLLSQLIIWYPERVERCVFVNVPFHVPGRKTDARGLNEKSRRALGFETMGYWMSLTASGAGKVIGDNWETFFNIVYCADASLWRTHFAPLNAIENTLKTLTPSSSAKYVAPWVNQQDKAAHHAAFGDDYSPTLNWYHRGISSLGVDDEISALKSGTIKAKIGIPTLMITGTKDVVCGAGHARKTMESCVEDGKGGEKLKVVDVDAGHWIMLEQKERFNEVLGSWLEETGRDNWKAKL</sequence>
<dbReference type="STRING" id="576137.A0A1L7WPV6"/>
<dbReference type="AlphaFoldDB" id="A0A1L7WPV6"/>
<dbReference type="Proteomes" id="UP000184330">
    <property type="component" value="Unassembled WGS sequence"/>
</dbReference>
<dbReference type="GO" id="GO:0046464">
    <property type="term" value="P:acylglycerol catabolic process"/>
    <property type="evidence" value="ECO:0007669"/>
    <property type="project" value="TreeGrafter"/>
</dbReference>
<name>A0A1L7WPV6_9HELO</name>
<evidence type="ECO:0000259" key="1">
    <source>
        <dbReference type="Pfam" id="PF00561"/>
    </source>
</evidence>
<dbReference type="GO" id="GO:0047372">
    <property type="term" value="F:monoacylglycerol lipase activity"/>
    <property type="evidence" value="ECO:0007669"/>
    <property type="project" value="TreeGrafter"/>
</dbReference>
<dbReference type="InterPro" id="IPR000073">
    <property type="entry name" value="AB_hydrolase_1"/>
</dbReference>
<dbReference type="SUPFAM" id="SSF53474">
    <property type="entry name" value="alpha/beta-Hydrolases"/>
    <property type="match status" value="1"/>
</dbReference>
<dbReference type="InterPro" id="IPR050266">
    <property type="entry name" value="AB_hydrolase_sf"/>
</dbReference>
<organism evidence="2 3">
    <name type="scientific">Phialocephala subalpina</name>
    <dbReference type="NCBI Taxonomy" id="576137"/>
    <lineage>
        <taxon>Eukaryota</taxon>
        <taxon>Fungi</taxon>
        <taxon>Dikarya</taxon>
        <taxon>Ascomycota</taxon>
        <taxon>Pezizomycotina</taxon>
        <taxon>Leotiomycetes</taxon>
        <taxon>Helotiales</taxon>
        <taxon>Mollisiaceae</taxon>
        <taxon>Phialocephala</taxon>
        <taxon>Phialocephala fortinii species complex</taxon>
    </lineage>
</organism>
<reference evidence="2 3" key="1">
    <citation type="submission" date="2016-03" db="EMBL/GenBank/DDBJ databases">
        <authorList>
            <person name="Ploux O."/>
        </authorList>
    </citation>
    <scope>NUCLEOTIDE SEQUENCE [LARGE SCALE GENOMIC DNA]</scope>
    <source>
        <strain evidence="2 3">UAMH 11012</strain>
    </source>
</reference>
<accession>A0A1L7WPV6</accession>
<protein>
    <submittedName>
        <fullName evidence="2">Related to soluble epoxide hydrolase</fullName>
    </submittedName>
</protein>
<dbReference type="GO" id="GO:0016020">
    <property type="term" value="C:membrane"/>
    <property type="evidence" value="ECO:0007669"/>
    <property type="project" value="TreeGrafter"/>
</dbReference>
<dbReference type="EMBL" id="FJOG01000005">
    <property type="protein sequence ID" value="CZR54795.1"/>
    <property type="molecule type" value="Genomic_DNA"/>
</dbReference>
<dbReference type="Pfam" id="PF00561">
    <property type="entry name" value="Abhydrolase_1"/>
    <property type="match status" value="1"/>
</dbReference>